<dbReference type="InterPro" id="IPR053163">
    <property type="entry name" value="HTH-type_regulator_Rgg"/>
</dbReference>
<dbReference type="EMBL" id="AMQS01000041">
    <property type="protein sequence ID" value="EKF50548.1"/>
    <property type="molecule type" value="Genomic_DNA"/>
</dbReference>
<evidence type="ECO:0000259" key="1">
    <source>
        <dbReference type="PROSITE" id="PS50943"/>
    </source>
</evidence>
<proteinExistence type="predicted"/>
<evidence type="ECO:0000313" key="3">
    <source>
        <dbReference type="Proteomes" id="UP000006787"/>
    </source>
</evidence>
<dbReference type="PATRIC" id="fig|1231377.3.peg.2105"/>
<dbReference type="Proteomes" id="UP000006787">
    <property type="component" value="Unassembled WGS sequence"/>
</dbReference>
<dbReference type="CDD" id="cd00093">
    <property type="entry name" value="HTH_XRE"/>
    <property type="match status" value="1"/>
</dbReference>
<dbReference type="InterPro" id="IPR010982">
    <property type="entry name" value="Lambda_DNA-bd_dom_sf"/>
</dbReference>
<dbReference type="RefSeq" id="WP_003136762.1">
    <property type="nucleotide sequence ID" value="NZ_AMQS01000041.1"/>
</dbReference>
<dbReference type="AlphaFoldDB" id="K2NSL8"/>
<dbReference type="InterPro" id="IPR001387">
    <property type="entry name" value="Cro/C1-type_HTH"/>
</dbReference>
<dbReference type="eggNOG" id="COG1396">
    <property type="taxonomic scope" value="Bacteria"/>
</dbReference>
<feature type="domain" description="HTH cro/C1-type" evidence="1">
    <location>
        <begin position="10"/>
        <end position="63"/>
    </location>
</feature>
<dbReference type="PROSITE" id="PS50943">
    <property type="entry name" value="HTH_CROC1"/>
    <property type="match status" value="1"/>
</dbReference>
<name>K2NSL8_9LACT</name>
<comment type="caution">
    <text evidence="2">The sequence shown here is derived from an EMBL/GenBank/DDBJ whole genome shotgun (WGS) entry which is preliminary data.</text>
</comment>
<dbReference type="NCBIfam" id="TIGR01716">
    <property type="entry name" value="RGG_Cterm"/>
    <property type="match status" value="1"/>
</dbReference>
<organism evidence="2 3">
    <name type="scientific">Lactococcus garvieae DCC43</name>
    <dbReference type="NCBI Taxonomy" id="1231377"/>
    <lineage>
        <taxon>Bacteria</taxon>
        <taxon>Bacillati</taxon>
        <taxon>Bacillota</taxon>
        <taxon>Bacilli</taxon>
        <taxon>Lactobacillales</taxon>
        <taxon>Streptococcaceae</taxon>
        <taxon>Lactococcus</taxon>
    </lineage>
</organism>
<evidence type="ECO:0000313" key="2">
    <source>
        <dbReference type="EMBL" id="EKF50548.1"/>
    </source>
</evidence>
<dbReference type="Pfam" id="PF01381">
    <property type="entry name" value="HTH_3"/>
    <property type="match status" value="1"/>
</dbReference>
<dbReference type="Pfam" id="PF21259">
    <property type="entry name" value="Rgg_C"/>
    <property type="match status" value="1"/>
</dbReference>
<dbReference type="GO" id="GO:0003677">
    <property type="term" value="F:DNA binding"/>
    <property type="evidence" value="ECO:0007669"/>
    <property type="project" value="InterPro"/>
</dbReference>
<dbReference type="PANTHER" id="PTHR37038">
    <property type="entry name" value="TRANSCRIPTIONAL REGULATOR-RELATED"/>
    <property type="match status" value="1"/>
</dbReference>
<gene>
    <name evidence="2" type="ORF">C426_2123</name>
</gene>
<dbReference type="SMART" id="SM00530">
    <property type="entry name" value="HTH_XRE"/>
    <property type="match status" value="1"/>
</dbReference>
<reference evidence="2 3" key="1">
    <citation type="journal article" date="2012" name="J. Bacteriol.">
        <title>Genome Sequence of the Bacteriocin-Producing Strain Lactococcus garvieae DCC43.</title>
        <authorList>
            <person name="Gabrielsen C."/>
            <person name="Brede D.A."/>
            <person name="Hernandez P.E."/>
            <person name="Nes I.F."/>
            <person name="Diep D.B."/>
        </authorList>
    </citation>
    <scope>NUCLEOTIDE SEQUENCE [LARGE SCALE GENOMIC DNA]</scope>
    <source>
        <strain evidence="2 3">DCC43</strain>
    </source>
</reference>
<sequence>MSYIKYGESFRQLRKQHHKTLEYFESLGISKGTLSQFENGKTLLSFDKLDMALQKMNVTMTSYILMINNRESEYFIMQFLEIEHAYMTRNKVKLKKIYHDNIYYDIEEDYFIALAAKACYEQLTAEEKKQLECFFSSCEMWSRYELNLFINTMYQINQKLLFSTISQLSLDKYNYLRERCEYRQLFARIIIKSILLLVHQGDQKKSEDLIKYLKTLPPTFDITEKVMGMFLRGCWIYKFEDNQMGNKIVRRSLRIMLDVEAVDLKNIMEYYYKKMIHGKTQSYL</sequence>
<accession>K2NSL8</accession>
<dbReference type="Gene3D" id="1.10.260.40">
    <property type="entry name" value="lambda repressor-like DNA-binding domains"/>
    <property type="match status" value="1"/>
</dbReference>
<dbReference type="SUPFAM" id="SSF47413">
    <property type="entry name" value="lambda repressor-like DNA-binding domains"/>
    <property type="match status" value="1"/>
</dbReference>
<protein>
    <submittedName>
        <fullName evidence="2">Transcription regulator</fullName>
    </submittedName>
</protein>
<dbReference type="InterPro" id="IPR010057">
    <property type="entry name" value="Transcription_activator_Rgg_C"/>
</dbReference>